<dbReference type="AlphaFoldDB" id="A0AA36DKB9"/>
<keyword evidence="4" id="KW-1185">Reference proteome</keyword>
<evidence type="ECO:0000313" key="4">
    <source>
        <dbReference type="Proteomes" id="UP001176961"/>
    </source>
</evidence>
<accession>A0AA36DKB9</accession>
<gene>
    <name evidence="3" type="ORF">CYNAS_LOCUS794</name>
</gene>
<feature type="transmembrane region" description="Helical" evidence="1">
    <location>
        <begin position="79"/>
        <end position="97"/>
    </location>
</feature>
<organism evidence="3 4">
    <name type="scientific">Cylicocyclus nassatus</name>
    <name type="common">Nematode worm</name>
    <dbReference type="NCBI Taxonomy" id="53992"/>
    <lineage>
        <taxon>Eukaryota</taxon>
        <taxon>Metazoa</taxon>
        <taxon>Ecdysozoa</taxon>
        <taxon>Nematoda</taxon>
        <taxon>Chromadorea</taxon>
        <taxon>Rhabditida</taxon>
        <taxon>Rhabditina</taxon>
        <taxon>Rhabditomorpha</taxon>
        <taxon>Strongyloidea</taxon>
        <taxon>Strongylidae</taxon>
        <taxon>Cylicocyclus</taxon>
    </lineage>
</organism>
<dbReference type="Proteomes" id="UP001176961">
    <property type="component" value="Unassembled WGS sequence"/>
</dbReference>
<name>A0AA36DKB9_CYLNA</name>
<sequence>MWATVIVFSAIVTLVNAAAWNVRAHVGQSVALNIGPGVVTWKRQRPGYPAEYIEYCEPEDKRAICGQFVTAGTMYGKPIIVLLVLFACASAGCLNGLMDMLSSCICGGNDEKNTCPKLMDRNVLVKVGLVDFNLGL</sequence>
<feature type="signal peptide" evidence="2">
    <location>
        <begin position="1"/>
        <end position="17"/>
    </location>
</feature>
<proteinExistence type="predicted"/>
<keyword evidence="1" id="KW-0812">Transmembrane</keyword>
<evidence type="ECO:0000256" key="2">
    <source>
        <dbReference type="SAM" id="SignalP"/>
    </source>
</evidence>
<keyword evidence="1" id="KW-0472">Membrane</keyword>
<evidence type="ECO:0000313" key="3">
    <source>
        <dbReference type="EMBL" id="CAJ0588811.1"/>
    </source>
</evidence>
<feature type="chain" id="PRO_5041329949" evidence="2">
    <location>
        <begin position="18"/>
        <end position="136"/>
    </location>
</feature>
<reference evidence="3" key="1">
    <citation type="submission" date="2023-07" db="EMBL/GenBank/DDBJ databases">
        <authorList>
            <consortium name="CYATHOMIX"/>
        </authorList>
    </citation>
    <scope>NUCLEOTIDE SEQUENCE</scope>
    <source>
        <strain evidence="3">N/A</strain>
    </source>
</reference>
<comment type="caution">
    <text evidence="3">The sequence shown here is derived from an EMBL/GenBank/DDBJ whole genome shotgun (WGS) entry which is preliminary data.</text>
</comment>
<dbReference type="EMBL" id="CATQJL010000001">
    <property type="protein sequence ID" value="CAJ0588811.1"/>
    <property type="molecule type" value="Genomic_DNA"/>
</dbReference>
<evidence type="ECO:0000256" key="1">
    <source>
        <dbReference type="SAM" id="Phobius"/>
    </source>
</evidence>
<keyword evidence="2" id="KW-0732">Signal</keyword>
<keyword evidence="1" id="KW-1133">Transmembrane helix</keyword>
<protein>
    <submittedName>
        <fullName evidence="3">Uncharacterized protein</fullName>
    </submittedName>
</protein>